<feature type="compositionally biased region" description="Polar residues" evidence="1">
    <location>
        <begin position="182"/>
        <end position="195"/>
    </location>
</feature>
<feature type="transmembrane region" description="Helical" evidence="2">
    <location>
        <begin position="12"/>
        <end position="29"/>
    </location>
</feature>
<feature type="transmembrane region" description="Helical" evidence="2">
    <location>
        <begin position="67"/>
        <end position="87"/>
    </location>
</feature>
<dbReference type="OrthoDB" id="4463103at2"/>
<evidence type="ECO:0008006" key="5">
    <source>
        <dbReference type="Google" id="ProtNLM"/>
    </source>
</evidence>
<keyword evidence="2" id="KW-0812">Transmembrane</keyword>
<reference evidence="3 4" key="1">
    <citation type="submission" date="2015-07" db="EMBL/GenBank/DDBJ databases">
        <title>Genome sequencing of Kibdelosporangium phytohabitans.</title>
        <authorList>
            <person name="Qin S."/>
            <person name="Xing K."/>
        </authorList>
    </citation>
    <scope>NUCLEOTIDE SEQUENCE [LARGE SCALE GENOMIC DNA]</scope>
    <source>
        <strain evidence="3 4">KLBMP1111</strain>
    </source>
</reference>
<gene>
    <name evidence="3" type="ORF">AOZ06_38795</name>
</gene>
<evidence type="ECO:0000313" key="4">
    <source>
        <dbReference type="Proteomes" id="UP000063699"/>
    </source>
</evidence>
<name>A0A0N9IAD0_9PSEU</name>
<keyword evidence="2" id="KW-0472">Membrane</keyword>
<dbReference type="AlphaFoldDB" id="A0A0N9IAD0"/>
<dbReference type="STRING" id="860235.AOZ06_38795"/>
<feature type="transmembrane region" description="Helical" evidence="2">
    <location>
        <begin position="99"/>
        <end position="123"/>
    </location>
</feature>
<dbReference type="Proteomes" id="UP000063699">
    <property type="component" value="Chromosome"/>
</dbReference>
<keyword evidence="2" id="KW-1133">Transmembrane helix</keyword>
<evidence type="ECO:0000256" key="1">
    <source>
        <dbReference type="SAM" id="MobiDB-lite"/>
    </source>
</evidence>
<accession>A0A0N9IAD0</accession>
<proteinExistence type="predicted"/>
<sequence>MTCLAWEVGPMSGPVEIVLIIAVIAYVLGRRLLGEPVQGKRLLLLPAVLLGAGLLDLTKVAQSPASIWFLIATTVLSAVLGLLRGASTRVFEKDGVVHLRYTVMTLVLWAANIAVKFGAGAVLGTVAPNADRGNGMMFTLGAGLLAEGLVVLSKAVRSEGRIMWAKGRNGQPHRMSPRLDAMQQQAQTWRNNSRP</sequence>
<protein>
    <recommendedName>
        <fullName evidence="5">DUF1453 domain-containing protein</fullName>
    </recommendedName>
</protein>
<evidence type="ECO:0000256" key="2">
    <source>
        <dbReference type="SAM" id="Phobius"/>
    </source>
</evidence>
<dbReference type="KEGG" id="kphy:AOZ06_38795"/>
<dbReference type="EMBL" id="CP012752">
    <property type="protein sequence ID" value="ALG12030.1"/>
    <property type="molecule type" value="Genomic_DNA"/>
</dbReference>
<evidence type="ECO:0000313" key="3">
    <source>
        <dbReference type="EMBL" id="ALG12030.1"/>
    </source>
</evidence>
<feature type="transmembrane region" description="Helical" evidence="2">
    <location>
        <begin position="41"/>
        <end position="61"/>
    </location>
</feature>
<feature type="transmembrane region" description="Helical" evidence="2">
    <location>
        <begin position="135"/>
        <end position="156"/>
    </location>
</feature>
<keyword evidence="4" id="KW-1185">Reference proteome</keyword>
<organism evidence="3 4">
    <name type="scientific">Kibdelosporangium phytohabitans</name>
    <dbReference type="NCBI Taxonomy" id="860235"/>
    <lineage>
        <taxon>Bacteria</taxon>
        <taxon>Bacillati</taxon>
        <taxon>Actinomycetota</taxon>
        <taxon>Actinomycetes</taxon>
        <taxon>Pseudonocardiales</taxon>
        <taxon>Pseudonocardiaceae</taxon>
        <taxon>Kibdelosporangium</taxon>
    </lineage>
</organism>
<feature type="region of interest" description="Disordered" evidence="1">
    <location>
        <begin position="167"/>
        <end position="195"/>
    </location>
</feature>